<evidence type="ECO:0000256" key="1">
    <source>
        <dbReference type="SAM" id="Phobius"/>
    </source>
</evidence>
<feature type="transmembrane region" description="Helical" evidence="1">
    <location>
        <begin position="304"/>
        <end position="327"/>
    </location>
</feature>
<dbReference type="AlphaFoldDB" id="A0A0L6ULL6"/>
<feature type="transmembrane region" description="Helical" evidence="1">
    <location>
        <begin position="235"/>
        <end position="255"/>
    </location>
</feature>
<dbReference type="VEuPathDB" id="FungiDB:VP01_5028g1"/>
<organism evidence="2 3">
    <name type="scientific">Puccinia sorghi</name>
    <dbReference type="NCBI Taxonomy" id="27349"/>
    <lineage>
        <taxon>Eukaryota</taxon>
        <taxon>Fungi</taxon>
        <taxon>Dikarya</taxon>
        <taxon>Basidiomycota</taxon>
        <taxon>Pucciniomycotina</taxon>
        <taxon>Pucciniomycetes</taxon>
        <taxon>Pucciniales</taxon>
        <taxon>Pucciniaceae</taxon>
        <taxon>Puccinia</taxon>
    </lineage>
</organism>
<comment type="caution">
    <text evidence="2">The sequence shown here is derived from an EMBL/GenBank/DDBJ whole genome shotgun (WGS) entry which is preliminary data.</text>
</comment>
<accession>A0A0L6ULL6</accession>
<keyword evidence="1" id="KW-0472">Membrane</keyword>
<dbReference type="Proteomes" id="UP000037035">
    <property type="component" value="Unassembled WGS sequence"/>
</dbReference>
<keyword evidence="1" id="KW-1133">Transmembrane helix</keyword>
<sequence length="328" mass="37728">MSAVGSFIFFPHHFHLYLYLIHNPLFQLNFYFCNPHQGWFQSCDPPIPHSNWMYKLPSWILRIKPETSNPNGDLGCTTLPDQQCNIPWVTHPSRGLCEKPPIKLETLMRSTRILCQIATFPYKCEYDSLNTSQRICGLKKYLVNILTEIMCHCVYAPRGLFQKKLNHCGTNVEFSCLRAPSTRGWHGGSFPSLFCPAHFPLLKPNRYPEIPQPCQESSKSKTLGSNSILPSSSSISFSIILSSVVLTSLLHTVCFLSPPLLLLLQELIFFFFFSYFSFLFQSASDKLLRSTSLFKSSFHIHLHSSWYVSLIDCHLCFLLTLFFLSVWF</sequence>
<keyword evidence="3" id="KW-1185">Reference proteome</keyword>
<evidence type="ECO:0000313" key="3">
    <source>
        <dbReference type="Proteomes" id="UP000037035"/>
    </source>
</evidence>
<evidence type="ECO:0000313" key="2">
    <source>
        <dbReference type="EMBL" id="KNZ49409.1"/>
    </source>
</evidence>
<dbReference type="EMBL" id="LAVV01010196">
    <property type="protein sequence ID" value="KNZ49409.1"/>
    <property type="molecule type" value="Genomic_DNA"/>
</dbReference>
<reference evidence="2 3" key="1">
    <citation type="submission" date="2015-08" db="EMBL/GenBank/DDBJ databases">
        <title>Next Generation Sequencing and Analysis of the Genome of Puccinia sorghi L Schw, the Causal Agent of Maize Common Rust.</title>
        <authorList>
            <person name="Rochi L."/>
            <person name="Burguener G."/>
            <person name="Darino M."/>
            <person name="Turjanski A."/>
            <person name="Kreff E."/>
            <person name="Dieguez M.J."/>
            <person name="Sacco F."/>
        </authorList>
    </citation>
    <scope>NUCLEOTIDE SEQUENCE [LARGE SCALE GENOMIC DNA]</scope>
    <source>
        <strain evidence="2 3">RO10H11247</strain>
    </source>
</reference>
<feature type="transmembrane region" description="Helical" evidence="1">
    <location>
        <begin position="267"/>
        <end position="284"/>
    </location>
</feature>
<proteinExistence type="predicted"/>
<gene>
    <name evidence="2" type="ORF">VP01_5028g1</name>
</gene>
<keyword evidence="1" id="KW-0812">Transmembrane</keyword>
<name>A0A0L6ULL6_9BASI</name>
<protein>
    <submittedName>
        <fullName evidence="2">Uncharacterized protein</fullName>
    </submittedName>
</protein>